<dbReference type="InterPro" id="IPR036390">
    <property type="entry name" value="WH_DNA-bd_sf"/>
</dbReference>
<dbReference type="PANTHER" id="PTHR18964">
    <property type="entry name" value="ROK (REPRESSOR, ORF, KINASE) FAMILY"/>
    <property type="match status" value="1"/>
</dbReference>
<comment type="caution">
    <text evidence="2">The sequence shown here is derived from an EMBL/GenBank/DDBJ whole genome shotgun (WGS) entry which is preliminary data.</text>
</comment>
<gene>
    <name evidence="2" type="ORF">GCM10022286_15140</name>
</gene>
<dbReference type="Pfam" id="PF00480">
    <property type="entry name" value="ROK"/>
    <property type="match status" value="1"/>
</dbReference>
<dbReference type="Gene3D" id="1.10.10.10">
    <property type="entry name" value="Winged helix-like DNA-binding domain superfamily/Winged helix DNA-binding domain"/>
    <property type="match status" value="1"/>
</dbReference>
<dbReference type="SUPFAM" id="SSF46785">
    <property type="entry name" value="Winged helix' DNA-binding domain"/>
    <property type="match status" value="1"/>
</dbReference>
<keyword evidence="3" id="KW-1185">Reference proteome</keyword>
<dbReference type="Proteomes" id="UP001415169">
    <property type="component" value="Unassembled WGS sequence"/>
</dbReference>
<name>A0ABP7ZJB8_9MICO</name>
<dbReference type="Gene3D" id="3.30.420.40">
    <property type="match status" value="2"/>
</dbReference>
<protein>
    <submittedName>
        <fullName evidence="2">ROK family transcriptional regulator</fullName>
    </submittedName>
</protein>
<reference evidence="2" key="2">
    <citation type="submission" date="2023-12" db="EMBL/GenBank/DDBJ databases">
        <authorList>
            <person name="Sun Q."/>
            <person name="Inoue M."/>
        </authorList>
    </citation>
    <scope>NUCLEOTIDE SEQUENCE</scope>
    <source>
        <strain evidence="2">JCM 17590</strain>
    </source>
</reference>
<evidence type="ECO:0000313" key="3">
    <source>
        <dbReference type="Proteomes" id="UP001415169"/>
    </source>
</evidence>
<dbReference type="PANTHER" id="PTHR18964:SF149">
    <property type="entry name" value="BIFUNCTIONAL UDP-N-ACETYLGLUCOSAMINE 2-EPIMERASE_N-ACETYLMANNOSAMINE KINASE"/>
    <property type="match status" value="1"/>
</dbReference>
<dbReference type="InterPro" id="IPR000600">
    <property type="entry name" value="ROK"/>
</dbReference>
<evidence type="ECO:0000313" key="2">
    <source>
        <dbReference type="EMBL" id="GAA4159912.1"/>
    </source>
</evidence>
<proteinExistence type="inferred from homology"/>
<dbReference type="InterPro" id="IPR043129">
    <property type="entry name" value="ATPase_NBD"/>
</dbReference>
<reference evidence="2" key="1">
    <citation type="journal article" date="2014" name="Int. J. Syst. Evol. Microbiol.">
        <title>Complete genome of a new Firmicutes species belonging to the dominant human colonic microbiota ('Ruminococcus bicirculans') reveals two chromosomes and a selective capacity to utilize plant glucans.</title>
        <authorList>
            <consortium name="NISC Comparative Sequencing Program"/>
            <person name="Wegmann U."/>
            <person name="Louis P."/>
            <person name="Goesmann A."/>
            <person name="Henrissat B."/>
            <person name="Duncan S.H."/>
            <person name="Flint H.J."/>
        </authorList>
    </citation>
    <scope>NUCLEOTIDE SEQUENCE</scope>
    <source>
        <strain evidence="2">JCM 17590</strain>
    </source>
</reference>
<sequence length="424" mass="44402">MRANLGNVEEVRMASRVGANLPAVGGFNQAVILDAIRRAPEGISRVELAARTGLSAQTVTNVSRRLLAGGVVREAGTVVAGVGKPRTLLQLCPDGRFAVGVHLDPSVVSIVLLDLAGELLDHRVLDVDPASTAQHTLDEIAIETRAIIGAGRVLCERMLGVGIATPGPLLEESGTVLNPPLLPQWERIPVRDLLSDRVELPVLLEKDVTAAAVAEQWVADGNRENFAFVYYGTGIGFGLVLQNEVIRGASGNAGDIGGFAVGHTDASGRSRPFGESVSPTAVVPRALAAGIRLATPAQRTGGFHLLDEFTALVHAAESGEPQASVIVDQVIADLANSLVPVANLLDVDRFVFGGPFWAPLAGRALERLPRAFAQSPYLVGAHDVVFEESAVAADVAAIGAACLVLDHALSPRPARMLLAHRVTV</sequence>
<dbReference type="SUPFAM" id="SSF53067">
    <property type="entry name" value="Actin-like ATPase domain"/>
    <property type="match status" value="1"/>
</dbReference>
<organism evidence="2 3">
    <name type="scientific">Gryllotalpicola daejeonensis</name>
    <dbReference type="NCBI Taxonomy" id="993087"/>
    <lineage>
        <taxon>Bacteria</taxon>
        <taxon>Bacillati</taxon>
        <taxon>Actinomycetota</taxon>
        <taxon>Actinomycetes</taxon>
        <taxon>Micrococcales</taxon>
        <taxon>Microbacteriaceae</taxon>
        <taxon>Gryllotalpicola</taxon>
    </lineage>
</organism>
<evidence type="ECO:0000256" key="1">
    <source>
        <dbReference type="ARBA" id="ARBA00006479"/>
    </source>
</evidence>
<dbReference type="EMBL" id="BAABBV010000001">
    <property type="protein sequence ID" value="GAA4159912.1"/>
    <property type="molecule type" value="Genomic_DNA"/>
</dbReference>
<accession>A0ABP7ZJB8</accession>
<dbReference type="InterPro" id="IPR036388">
    <property type="entry name" value="WH-like_DNA-bd_sf"/>
</dbReference>
<dbReference type="Pfam" id="PF13412">
    <property type="entry name" value="HTH_24"/>
    <property type="match status" value="1"/>
</dbReference>
<comment type="similarity">
    <text evidence="1">Belongs to the ROK (NagC/XylR) family.</text>
</comment>